<feature type="domain" description="PKD" evidence="1">
    <location>
        <begin position="834"/>
        <end position="879"/>
    </location>
</feature>
<dbReference type="Pfam" id="PF18911">
    <property type="entry name" value="PKD_4"/>
    <property type="match status" value="1"/>
</dbReference>
<sequence>MNLSVDSNAQVRVPFKPRAPKADPTKTNYRINGDFLIIGNTNLTLEDYDDFKMNDNQMVYTSAFEGGLSGNLNSSGAELKFPQQAGVDHACTEILFAGLYWTGRSGESRLVTITDRGATLTKDKQQMTFQGPRLGERLNVLADENSIRFPEGLDNANDVGIFVGFQDVTDYVKFHGEGFYRGINLALLQGTNYFFGGWSLIVIYENPNLPLKDITVFDGYAYVRGDSPEEFIIPIDGIQTQEEGNVRVKVGIMAGEGDVAAEGDFFAIERGVGTNDFVPLSHEQNSPNNFFNSSINVGEPGRIPLLRNNTGMDLATFFIDNPNNELIANNQTSLRFKYGTTWDTYVIYNLAIAIDIDEPKIEGLHQVVSVNGQTAIPESLKPGDEVRLQVDIRNLGTEQLRSNRIELKLPRGVELVSADGINFQQPVTTVVNQSAGPNAGTRLYWDFGNLDPETDLSFVLARLSYTIRITENCESISTLCGATISLDGFLVGVQSSTSQPYEQVGLVIESTSATGCQRVGGTTGPINFRLDVFDFFQTNCLNLEGQSIEICNLADMSEVPAEILMDYFPIGTRFYDQNPLAPDAREIGGDSGNPFPPTTGVDFYASFTADQIGCFLSFQLKNKPLTATIEVEDTCEIPSDGLREVHLIITGLSSDGVLSLNGVLSTPDSIKRLAPGTYALSIEDGSCLIEKTIEVKPFANFEAVLQTPGSVLQLNCSGEASGVLVLEVTGNTAFNSLKLEGVAGDGTTLTRTISSPVPGIYTFEELPAGTYTWTLETVDGCLKLGQELIMDATNLPTQVDFTFTNPQSSSTIFSVGQPVQFTVTSPPIFTDAVWDFGDGQTVLGDKPLHTFQSPGVYMVTLSLMDTNGCLSSQSKEIQIAGGGLRMPQAFTPDGDGLNDFFFPVFTQVDSLSMWVFNRWGEMVFFTADKNSQGWDGYHLGRIAPPGTYSFQLEYRIKDEFVQYLRGTFLLVR</sequence>
<dbReference type="Pfam" id="PF13585">
    <property type="entry name" value="CHU_C"/>
    <property type="match status" value="1"/>
</dbReference>
<dbReference type="EMBL" id="BMYF01000002">
    <property type="protein sequence ID" value="GHB26151.1"/>
    <property type="molecule type" value="Genomic_DNA"/>
</dbReference>
<organism evidence="2 3">
    <name type="scientific">Mongoliitalea lutea</name>
    <dbReference type="NCBI Taxonomy" id="849756"/>
    <lineage>
        <taxon>Bacteria</taxon>
        <taxon>Pseudomonadati</taxon>
        <taxon>Bacteroidota</taxon>
        <taxon>Cytophagia</taxon>
        <taxon>Cytophagales</taxon>
        <taxon>Cyclobacteriaceae</taxon>
        <taxon>Mongoliitalea</taxon>
    </lineage>
</organism>
<gene>
    <name evidence="2" type="ORF">GCM10008106_03390</name>
</gene>
<dbReference type="InterPro" id="IPR026341">
    <property type="entry name" value="T9SS_type_B"/>
</dbReference>
<reference evidence="2" key="1">
    <citation type="journal article" date="2014" name="Int. J. Syst. Evol. Microbiol.">
        <title>Complete genome sequence of Corynebacterium casei LMG S-19264T (=DSM 44701T), isolated from a smear-ripened cheese.</title>
        <authorList>
            <consortium name="US DOE Joint Genome Institute (JGI-PGF)"/>
            <person name="Walter F."/>
            <person name="Albersmeier A."/>
            <person name="Kalinowski J."/>
            <person name="Ruckert C."/>
        </authorList>
    </citation>
    <scope>NUCLEOTIDE SEQUENCE</scope>
    <source>
        <strain evidence="2">KCTC 23224</strain>
    </source>
</reference>
<protein>
    <recommendedName>
        <fullName evidence="1">PKD domain-containing protein</fullName>
    </recommendedName>
</protein>
<evidence type="ECO:0000313" key="2">
    <source>
        <dbReference type="EMBL" id="GHB26151.1"/>
    </source>
</evidence>
<dbReference type="PROSITE" id="PS50093">
    <property type="entry name" value="PKD"/>
    <property type="match status" value="1"/>
</dbReference>
<dbReference type="InterPro" id="IPR022409">
    <property type="entry name" value="PKD/Chitinase_dom"/>
</dbReference>
<dbReference type="Proteomes" id="UP000642809">
    <property type="component" value="Unassembled WGS sequence"/>
</dbReference>
<evidence type="ECO:0000313" key="3">
    <source>
        <dbReference type="Proteomes" id="UP000642809"/>
    </source>
</evidence>
<dbReference type="CDD" id="cd00146">
    <property type="entry name" value="PKD"/>
    <property type="match status" value="1"/>
</dbReference>
<evidence type="ECO:0000259" key="1">
    <source>
        <dbReference type="PROSITE" id="PS50093"/>
    </source>
</evidence>
<proteinExistence type="predicted"/>
<keyword evidence="3" id="KW-1185">Reference proteome</keyword>
<comment type="caution">
    <text evidence="2">The sequence shown here is derived from an EMBL/GenBank/DDBJ whole genome shotgun (WGS) entry which is preliminary data.</text>
</comment>
<dbReference type="InterPro" id="IPR013783">
    <property type="entry name" value="Ig-like_fold"/>
</dbReference>
<dbReference type="AlphaFoldDB" id="A0A8J3CTR2"/>
<dbReference type="InterPro" id="IPR000601">
    <property type="entry name" value="PKD_dom"/>
</dbReference>
<accession>A0A8J3CTR2</accession>
<name>A0A8J3CTR2_9BACT</name>
<dbReference type="NCBIfam" id="TIGR04131">
    <property type="entry name" value="Bac_Flav_CTERM"/>
    <property type="match status" value="1"/>
</dbReference>
<reference evidence="2" key="2">
    <citation type="submission" date="2020-09" db="EMBL/GenBank/DDBJ databases">
        <authorList>
            <person name="Sun Q."/>
            <person name="Kim S."/>
        </authorList>
    </citation>
    <scope>NUCLEOTIDE SEQUENCE</scope>
    <source>
        <strain evidence="2">KCTC 23224</strain>
    </source>
</reference>
<dbReference type="Gene3D" id="2.60.40.10">
    <property type="entry name" value="Immunoglobulins"/>
    <property type="match status" value="1"/>
</dbReference>
<dbReference type="SMART" id="SM00089">
    <property type="entry name" value="PKD"/>
    <property type="match status" value="1"/>
</dbReference>
<dbReference type="InterPro" id="IPR035986">
    <property type="entry name" value="PKD_dom_sf"/>
</dbReference>
<dbReference type="SUPFAM" id="SSF49299">
    <property type="entry name" value="PKD domain"/>
    <property type="match status" value="1"/>
</dbReference>